<gene>
    <name evidence="1" type="ORF">UU24_C0004G0017</name>
</gene>
<proteinExistence type="predicted"/>
<reference evidence="1 2" key="1">
    <citation type="journal article" date="2015" name="Nature">
        <title>rRNA introns, odd ribosomes, and small enigmatic genomes across a large radiation of phyla.</title>
        <authorList>
            <person name="Brown C.T."/>
            <person name="Hug L.A."/>
            <person name="Thomas B.C."/>
            <person name="Sharon I."/>
            <person name="Castelle C.J."/>
            <person name="Singh A."/>
            <person name="Wilkins M.J."/>
            <person name="Williams K.H."/>
            <person name="Banfield J.F."/>
        </authorList>
    </citation>
    <scope>NUCLEOTIDE SEQUENCE [LARGE SCALE GENOMIC DNA]</scope>
</reference>
<accession>A0A0G0TRR8</accession>
<dbReference type="AlphaFoldDB" id="A0A0G0TRR8"/>
<dbReference type="Gene3D" id="3.40.600.30">
    <property type="match status" value="1"/>
</dbReference>
<dbReference type="EMBL" id="LBZW01000004">
    <property type="protein sequence ID" value="KKR79679.1"/>
    <property type="molecule type" value="Genomic_DNA"/>
</dbReference>
<dbReference type="InterPro" id="IPR038374">
    <property type="entry name" value="ThaI_sf"/>
</dbReference>
<organism evidence="1 2">
    <name type="scientific">Candidatus Nomurabacteria bacterium GW2011_GWA2_40_9</name>
    <dbReference type="NCBI Taxonomy" id="1618734"/>
    <lineage>
        <taxon>Bacteria</taxon>
        <taxon>Candidatus Nomuraibacteriota</taxon>
    </lineage>
</organism>
<comment type="caution">
    <text evidence="1">The sequence shown here is derived from an EMBL/GenBank/DDBJ whole genome shotgun (WGS) entry which is preliminary data.</text>
</comment>
<evidence type="ECO:0000313" key="2">
    <source>
        <dbReference type="Proteomes" id="UP000034749"/>
    </source>
</evidence>
<sequence length="58" mass="6636">MSNRLKQLFSDKKIIQKVKEKMPDLFQLAEADSSRAGKLGMEVGSVRERIIIALLIYK</sequence>
<evidence type="ECO:0000313" key="1">
    <source>
        <dbReference type="EMBL" id="KKR79679.1"/>
    </source>
</evidence>
<name>A0A0G0TRR8_9BACT</name>
<protein>
    <submittedName>
        <fullName evidence="1">Uncharacterized protein</fullName>
    </submittedName>
</protein>
<dbReference type="Pfam" id="PF15514">
    <property type="entry name" value="ThaI"/>
    <property type="match status" value="1"/>
</dbReference>
<dbReference type="Proteomes" id="UP000034749">
    <property type="component" value="Unassembled WGS sequence"/>
</dbReference>
<dbReference type="InterPro" id="IPR029128">
    <property type="entry name" value="ThaI"/>
</dbReference>